<evidence type="ECO:0000256" key="2">
    <source>
        <dbReference type="SAM" id="Phobius"/>
    </source>
</evidence>
<feature type="compositionally biased region" description="Pro residues" evidence="1">
    <location>
        <begin position="1"/>
        <end position="10"/>
    </location>
</feature>
<name>A0A0L0SKF1_ALLM3</name>
<feature type="region of interest" description="Disordered" evidence="1">
    <location>
        <begin position="1"/>
        <end position="34"/>
    </location>
</feature>
<sequence length="161" mass="16814">MSSGPPPPGYPGTAHSDPRRPNAAVPTYPTPQQPFSLPMPVSGVPFMQQQAAYPLLPPPAPSAGHVAAAAAIVSAAGGYSVAAWIRVAREYAAGRKHGVVLDEQQDSRLCRRAIVVASRQVPVAVQVSISVPGTSSLNPVAKPWSQLVAQSQPKSKLEQEP</sequence>
<keyword evidence="4" id="KW-1185">Reference proteome</keyword>
<keyword evidence="2" id="KW-0472">Membrane</keyword>
<organism evidence="3 4">
    <name type="scientific">Allomyces macrogynus (strain ATCC 38327)</name>
    <name type="common">Allomyces javanicus var. macrogynus</name>
    <dbReference type="NCBI Taxonomy" id="578462"/>
    <lineage>
        <taxon>Eukaryota</taxon>
        <taxon>Fungi</taxon>
        <taxon>Fungi incertae sedis</taxon>
        <taxon>Blastocladiomycota</taxon>
        <taxon>Blastocladiomycetes</taxon>
        <taxon>Blastocladiales</taxon>
        <taxon>Blastocladiaceae</taxon>
        <taxon>Allomyces</taxon>
    </lineage>
</organism>
<evidence type="ECO:0000313" key="3">
    <source>
        <dbReference type="EMBL" id="KNE62972.1"/>
    </source>
</evidence>
<accession>A0A0L0SKF1</accession>
<proteinExistence type="predicted"/>
<evidence type="ECO:0000256" key="1">
    <source>
        <dbReference type="SAM" id="MobiDB-lite"/>
    </source>
</evidence>
<keyword evidence="2" id="KW-1133">Transmembrane helix</keyword>
<evidence type="ECO:0000313" key="4">
    <source>
        <dbReference type="Proteomes" id="UP000054350"/>
    </source>
</evidence>
<reference evidence="4" key="2">
    <citation type="submission" date="2009-11" db="EMBL/GenBank/DDBJ databases">
        <title>The Genome Sequence of Allomyces macrogynus strain ATCC 38327.</title>
        <authorList>
            <consortium name="The Broad Institute Genome Sequencing Platform"/>
            <person name="Russ C."/>
            <person name="Cuomo C."/>
            <person name="Shea T."/>
            <person name="Young S.K."/>
            <person name="Zeng Q."/>
            <person name="Koehrsen M."/>
            <person name="Haas B."/>
            <person name="Borodovsky M."/>
            <person name="Guigo R."/>
            <person name="Alvarado L."/>
            <person name="Berlin A."/>
            <person name="Borenstein D."/>
            <person name="Chen Z."/>
            <person name="Engels R."/>
            <person name="Freedman E."/>
            <person name="Gellesch M."/>
            <person name="Goldberg J."/>
            <person name="Griggs A."/>
            <person name="Gujja S."/>
            <person name="Heiman D."/>
            <person name="Hepburn T."/>
            <person name="Howarth C."/>
            <person name="Jen D."/>
            <person name="Larson L."/>
            <person name="Lewis B."/>
            <person name="Mehta T."/>
            <person name="Park D."/>
            <person name="Pearson M."/>
            <person name="Roberts A."/>
            <person name="Saif S."/>
            <person name="Shenoy N."/>
            <person name="Sisk P."/>
            <person name="Stolte C."/>
            <person name="Sykes S."/>
            <person name="Walk T."/>
            <person name="White J."/>
            <person name="Yandava C."/>
            <person name="Burger G."/>
            <person name="Gray M.W."/>
            <person name="Holland P.W.H."/>
            <person name="King N."/>
            <person name="Lang F.B.F."/>
            <person name="Roger A.J."/>
            <person name="Ruiz-Trillo I."/>
            <person name="Lander E."/>
            <person name="Nusbaum C."/>
        </authorList>
    </citation>
    <scope>NUCLEOTIDE SEQUENCE [LARGE SCALE GENOMIC DNA]</scope>
    <source>
        <strain evidence="4">ATCC 38327</strain>
    </source>
</reference>
<feature type="transmembrane region" description="Helical" evidence="2">
    <location>
        <begin position="63"/>
        <end position="85"/>
    </location>
</feature>
<dbReference type="AlphaFoldDB" id="A0A0L0SKF1"/>
<gene>
    <name evidence="3" type="ORF">AMAG_08143</name>
</gene>
<protein>
    <submittedName>
        <fullName evidence="3">Uncharacterized protein</fullName>
    </submittedName>
</protein>
<reference evidence="3 4" key="1">
    <citation type="submission" date="2009-11" db="EMBL/GenBank/DDBJ databases">
        <title>Annotation of Allomyces macrogynus ATCC 38327.</title>
        <authorList>
            <consortium name="The Broad Institute Genome Sequencing Platform"/>
            <person name="Russ C."/>
            <person name="Cuomo C."/>
            <person name="Burger G."/>
            <person name="Gray M.W."/>
            <person name="Holland P.W.H."/>
            <person name="King N."/>
            <person name="Lang F.B.F."/>
            <person name="Roger A.J."/>
            <person name="Ruiz-Trillo I."/>
            <person name="Young S.K."/>
            <person name="Zeng Q."/>
            <person name="Gargeya S."/>
            <person name="Fitzgerald M."/>
            <person name="Haas B."/>
            <person name="Abouelleil A."/>
            <person name="Alvarado L."/>
            <person name="Arachchi H.M."/>
            <person name="Berlin A."/>
            <person name="Chapman S.B."/>
            <person name="Gearin G."/>
            <person name="Goldberg J."/>
            <person name="Griggs A."/>
            <person name="Gujja S."/>
            <person name="Hansen M."/>
            <person name="Heiman D."/>
            <person name="Howarth C."/>
            <person name="Larimer J."/>
            <person name="Lui A."/>
            <person name="MacDonald P.J.P."/>
            <person name="McCowen C."/>
            <person name="Montmayeur A."/>
            <person name="Murphy C."/>
            <person name="Neiman D."/>
            <person name="Pearson M."/>
            <person name="Priest M."/>
            <person name="Roberts A."/>
            <person name="Saif S."/>
            <person name="Shea T."/>
            <person name="Sisk P."/>
            <person name="Stolte C."/>
            <person name="Sykes S."/>
            <person name="Wortman J."/>
            <person name="Nusbaum C."/>
            <person name="Birren B."/>
        </authorList>
    </citation>
    <scope>NUCLEOTIDE SEQUENCE [LARGE SCALE GENOMIC DNA]</scope>
    <source>
        <strain evidence="3 4">ATCC 38327</strain>
    </source>
</reference>
<dbReference type="Proteomes" id="UP000054350">
    <property type="component" value="Unassembled WGS sequence"/>
</dbReference>
<dbReference type="VEuPathDB" id="FungiDB:AMAG_08143"/>
<dbReference type="EMBL" id="GG745341">
    <property type="protein sequence ID" value="KNE62972.1"/>
    <property type="molecule type" value="Genomic_DNA"/>
</dbReference>
<keyword evidence="2" id="KW-0812">Transmembrane</keyword>